<keyword evidence="1" id="KW-0812">Transmembrane</keyword>
<feature type="transmembrane region" description="Helical" evidence="1">
    <location>
        <begin position="179"/>
        <end position="197"/>
    </location>
</feature>
<keyword evidence="1" id="KW-0472">Membrane</keyword>
<feature type="transmembrane region" description="Helical" evidence="1">
    <location>
        <begin position="137"/>
        <end position="167"/>
    </location>
</feature>
<keyword evidence="1" id="KW-1133">Transmembrane helix</keyword>
<protein>
    <recommendedName>
        <fullName evidence="4">Oligosaccharide repeat unit polymerase</fullName>
    </recommendedName>
</protein>
<reference evidence="2 3" key="1">
    <citation type="submission" date="2019-09" db="EMBL/GenBank/DDBJ databases">
        <authorList>
            <person name="Chandra G."/>
            <person name="Truman W A."/>
        </authorList>
    </citation>
    <scope>NUCLEOTIDE SEQUENCE [LARGE SCALE GENOMIC DNA]</scope>
    <source>
        <strain evidence="2">PS685</strain>
    </source>
</reference>
<feature type="transmembrane region" description="Helical" evidence="1">
    <location>
        <begin position="60"/>
        <end position="79"/>
    </location>
</feature>
<dbReference type="RefSeq" id="WP_095002799.1">
    <property type="nucleotide sequence ID" value="NZ_CABVHO010000049.1"/>
</dbReference>
<evidence type="ECO:0008006" key="4">
    <source>
        <dbReference type="Google" id="ProtNLM"/>
    </source>
</evidence>
<dbReference type="Proteomes" id="UP000326437">
    <property type="component" value="Unassembled WGS sequence"/>
</dbReference>
<name>A0A5E6Z7A0_PSEFL</name>
<accession>A0A5E6Z7A0</accession>
<feature type="transmembrane region" description="Helical" evidence="1">
    <location>
        <begin position="29"/>
        <end position="48"/>
    </location>
</feature>
<feature type="transmembrane region" description="Helical" evidence="1">
    <location>
        <begin position="100"/>
        <end position="117"/>
    </location>
</feature>
<feature type="transmembrane region" description="Helical" evidence="1">
    <location>
        <begin position="342"/>
        <end position="359"/>
    </location>
</feature>
<sequence length="428" mass="48326">MIFIPVLVVVFLLFLYQVVNGFRFGVVSYLVFIYLSSLICSLILYLFFSYDEKYNIQLEPMVYFSLGLSAVFIGFFRFRDHRFQHIVLNNIGFIKFVEKAIVPFTIGAIVFFLWHALTVLSGDIEANRNAVAAGEATYLGGAGIVNSIFSLVANLFLLNMLFAFLNLTDAYPGARSSKAFMHLILSTVYIFYIMAYVGRDGVVFWGMSLIFFYLLFKDFVTDQKLKFLKRTALVLAIPAISVFMMISVKRFGGGGAGDLVLALMDYAGQQALNFNDHYLIDPPLALGAISFAPVVNLESYVLGSIPVVFDKEAWNQVFLDNGVMPWVFTTLVGSFIYDFGRVGGFISLTVISFLAYYALRDVNKHGFIKFSDLLLFILLFQVVSWGVFYYRQYSAFFYLLSLIALMTFFKSSGSSNKVILSKVDRLSE</sequence>
<feature type="transmembrane region" description="Helical" evidence="1">
    <location>
        <begin position="6"/>
        <end position="22"/>
    </location>
</feature>
<dbReference type="OrthoDB" id="7107986at2"/>
<feature type="transmembrane region" description="Helical" evidence="1">
    <location>
        <begin position="371"/>
        <end position="389"/>
    </location>
</feature>
<evidence type="ECO:0000313" key="3">
    <source>
        <dbReference type="Proteomes" id="UP000326437"/>
    </source>
</evidence>
<dbReference type="EMBL" id="CABVHO010000049">
    <property type="protein sequence ID" value="VVN60674.1"/>
    <property type="molecule type" value="Genomic_DNA"/>
</dbReference>
<proteinExistence type="predicted"/>
<evidence type="ECO:0000313" key="2">
    <source>
        <dbReference type="EMBL" id="VVN60674.1"/>
    </source>
</evidence>
<feature type="transmembrane region" description="Helical" evidence="1">
    <location>
        <begin position="395"/>
        <end position="412"/>
    </location>
</feature>
<organism evidence="2 3">
    <name type="scientific">Pseudomonas fluorescens</name>
    <dbReference type="NCBI Taxonomy" id="294"/>
    <lineage>
        <taxon>Bacteria</taxon>
        <taxon>Pseudomonadati</taxon>
        <taxon>Pseudomonadota</taxon>
        <taxon>Gammaproteobacteria</taxon>
        <taxon>Pseudomonadales</taxon>
        <taxon>Pseudomonadaceae</taxon>
        <taxon>Pseudomonas</taxon>
    </lineage>
</organism>
<dbReference type="AlphaFoldDB" id="A0A5E6Z7A0"/>
<feature type="transmembrane region" description="Helical" evidence="1">
    <location>
        <begin position="203"/>
        <end position="220"/>
    </location>
</feature>
<gene>
    <name evidence="2" type="ORF">PS685_03491</name>
</gene>
<feature type="transmembrane region" description="Helical" evidence="1">
    <location>
        <begin position="232"/>
        <end position="251"/>
    </location>
</feature>
<evidence type="ECO:0000256" key="1">
    <source>
        <dbReference type="SAM" id="Phobius"/>
    </source>
</evidence>